<keyword evidence="4" id="KW-1133">Transmembrane helix</keyword>
<name>A0A818TXJ5_9BILA</name>
<evidence type="ECO:0000256" key="1">
    <source>
        <dbReference type="ARBA" id="ARBA00005655"/>
    </source>
</evidence>
<proteinExistence type="inferred from homology"/>
<dbReference type="AlphaFoldDB" id="A0A818TXJ5"/>
<feature type="region of interest" description="Disordered" evidence="3">
    <location>
        <begin position="584"/>
        <end position="611"/>
    </location>
</feature>
<evidence type="ECO:0000313" key="6">
    <source>
        <dbReference type="Proteomes" id="UP000663836"/>
    </source>
</evidence>
<dbReference type="GO" id="GO:0005685">
    <property type="term" value="C:U1 snRNP"/>
    <property type="evidence" value="ECO:0007669"/>
    <property type="project" value="InterPro"/>
</dbReference>
<protein>
    <submittedName>
        <fullName evidence="5">Uncharacterized protein</fullName>
    </submittedName>
</protein>
<evidence type="ECO:0000313" key="5">
    <source>
        <dbReference type="EMBL" id="CAF3683612.1"/>
    </source>
</evidence>
<feature type="compositionally biased region" description="Basic and acidic residues" evidence="3">
    <location>
        <begin position="456"/>
        <end position="473"/>
    </location>
</feature>
<dbReference type="Proteomes" id="UP000663836">
    <property type="component" value="Unassembled WGS sequence"/>
</dbReference>
<accession>A0A818TXJ5</accession>
<dbReference type="GO" id="GO:0006376">
    <property type="term" value="P:mRNA splice site recognition"/>
    <property type="evidence" value="ECO:0007669"/>
    <property type="project" value="InterPro"/>
</dbReference>
<sequence>MASSVRNHIHKVEEILKGYLYEGPLTPFWSLLEQKTKLKRERIALGLFGFIAIYLVLGWAKDFVCNFIGFIYPAYASVLAVESTATHDDTEWLIYWIVYASFGFAEYIGYSFFHSLPFYWLGKCLFLLWLMLPGEKGGSYILYHRFIRPFVLKHHPVIDKHIQDDYSIYLLQKLARMTARDQIRAMLDQLMGTDNGSTKSSMSFEDRRVCRPFLLNCCPHEILSGTRVDLGECTKIHEYALRADYERAAATRDLYYEMDALDMLNKFVAECDRKTEHAKRKLHETQEELGEEAARKMNTIHELGEQIGTKLAKAEELGAQGLVDESMKLLEEVEALRKAKLEAEQEFRSTMPASTYQQQKLRVCEVCSAYLGIHDNDRRLADHFGGKLHLGFIQIREKLADLKKRVNELNEKRDLERKNRRNSPSPSSRNDRRNDDRDRNNYRSSNRSRSGSKKTSTRDKDRRRSRSKSDRRSSKYSRGHRSSRSRSHGRRHSKRSRSRSGSSRRQRRSRSRSGTSSKHHHRHRHHSKSPVHSSSNSKYNDSGDFQRKDKSDDNVSTNHVDDDEETTRILENIQRTSNFELHGRSRSDNLLNTSSTNSIGTNAVASTKKLD</sequence>
<feature type="transmembrane region" description="Helical" evidence="4">
    <location>
        <begin position="43"/>
        <end position="60"/>
    </location>
</feature>
<comment type="caution">
    <text evidence="5">The sequence shown here is derived from an EMBL/GenBank/DDBJ whole genome shotgun (WGS) entry which is preliminary data.</text>
</comment>
<reference evidence="5" key="1">
    <citation type="submission" date="2021-02" db="EMBL/GenBank/DDBJ databases">
        <authorList>
            <person name="Nowell W R."/>
        </authorList>
    </citation>
    <scope>NUCLEOTIDE SEQUENCE</scope>
</reference>
<evidence type="ECO:0000256" key="2">
    <source>
        <dbReference type="SAM" id="Coils"/>
    </source>
</evidence>
<dbReference type="InterPro" id="IPR004882">
    <property type="entry name" value="Luc7-rel"/>
</dbReference>
<dbReference type="PANTHER" id="PTHR12375">
    <property type="entry name" value="RNA-BINDING PROTEIN LUC7-RELATED"/>
    <property type="match status" value="1"/>
</dbReference>
<gene>
    <name evidence="5" type="ORF">JBS370_LOCUS8368</name>
</gene>
<feature type="transmembrane region" description="Helical" evidence="4">
    <location>
        <begin position="116"/>
        <end position="132"/>
    </location>
</feature>
<feature type="compositionally biased region" description="Basic and acidic residues" evidence="3">
    <location>
        <begin position="429"/>
        <end position="441"/>
    </location>
</feature>
<dbReference type="Pfam" id="PF03134">
    <property type="entry name" value="TB2_DP1_HVA22"/>
    <property type="match status" value="1"/>
</dbReference>
<organism evidence="5 6">
    <name type="scientific">Rotaria sordida</name>
    <dbReference type="NCBI Taxonomy" id="392033"/>
    <lineage>
        <taxon>Eukaryota</taxon>
        <taxon>Metazoa</taxon>
        <taxon>Spiralia</taxon>
        <taxon>Gnathifera</taxon>
        <taxon>Rotifera</taxon>
        <taxon>Eurotatoria</taxon>
        <taxon>Bdelloidea</taxon>
        <taxon>Philodinida</taxon>
        <taxon>Philodinidae</taxon>
        <taxon>Rotaria</taxon>
    </lineage>
</organism>
<feature type="region of interest" description="Disordered" evidence="3">
    <location>
        <begin position="413"/>
        <end position="568"/>
    </location>
</feature>
<feature type="compositionally biased region" description="Low complexity" evidence="3">
    <location>
        <begin position="588"/>
        <end position="598"/>
    </location>
</feature>
<keyword evidence="4" id="KW-0812">Transmembrane</keyword>
<dbReference type="Pfam" id="PF03194">
    <property type="entry name" value="LUC7"/>
    <property type="match status" value="1"/>
</dbReference>
<evidence type="ECO:0000256" key="3">
    <source>
        <dbReference type="SAM" id="MobiDB-lite"/>
    </source>
</evidence>
<dbReference type="InterPro" id="IPR004345">
    <property type="entry name" value="TB2_DP1_HVA22"/>
</dbReference>
<keyword evidence="2" id="KW-0175">Coiled coil</keyword>
<dbReference type="EMBL" id="CAJOBD010000529">
    <property type="protein sequence ID" value="CAF3683612.1"/>
    <property type="molecule type" value="Genomic_DNA"/>
</dbReference>
<feature type="coiled-coil region" evidence="2">
    <location>
        <begin position="319"/>
        <end position="346"/>
    </location>
</feature>
<evidence type="ECO:0000256" key="4">
    <source>
        <dbReference type="SAM" id="Phobius"/>
    </source>
</evidence>
<feature type="transmembrane region" description="Helical" evidence="4">
    <location>
        <begin position="92"/>
        <end position="110"/>
    </location>
</feature>
<dbReference type="GO" id="GO:0003729">
    <property type="term" value="F:mRNA binding"/>
    <property type="evidence" value="ECO:0007669"/>
    <property type="project" value="InterPro"/>
</dbReference>
<feature type="compositionally biased region" description="Basic and acidic residues" evidence="3">
    <location>
        <begin position="544"/>
        <end position="553"/>
    </location>
</feature>
<keyword evidence="4" id="KW-0472">Membrane</keyword>
<feature type="compositionally biased region" description="Basic residues" evidence="3">
    <location>
        <begin position="474"/>
        <end position="529"/>
    </location>
</feature>
<comment type="similarity">
    <text evidence="1">Belongs to the Luc7 family.</text>
</comment>